<evidence type="ECO:0000256" key="1">
    <source>
        <dbReference type="SAM" id="MobiDB-lite"/>
    </source>
</evidence>
<comment type="caution">
    <text evidence="2">The sequence shown here is derived from an EMBL/GenBank/DDBJ whole genome shotgun (WGS) entry which is preliminary data.</text>
</comment>
<dbReference type="RefSeq" id="WP_380589927.1">
    <property type="nucleotide sequence ID" value="NZ_JBHSQJ010000153.1"/>
</dbReference>
<feature type="compositionally biased region" description="Low complexity" evidence="1">
    <location>
        <begin position="119"/>
        <end position="132"/>
    </location>
</feature>
<evidence type="ECO:0000313" key="2">
    <source>
        <dbReference type="EMBL" id="MFC5911267.1"/>
    </source>
</evidence>
<protein>
    <submittedName>
        <fullName evidence="2">Uncharacterized protein</fullName>
    </submittedName>
</protein>
<name>A0ABW1GCE4_9ACTN</name>
<dbReference type="EMBL" id="JBHSQJ010000153">
    <property type="protein sequence ID" value="MFC5911267.1"/>
    <property type="molecule type" value="Genomic_DNA"/>
</dbReference>
<accession>A0ABW1GCE4</accession>
<organism evidence="2 3">
    <name type="scientific">Streptacidiphilus monticola</name>
    <dbReference type="NCBI Taxonomy" id="2161674"/>
    <lineage>
        <taxon>Bacteria</taxon>
        <taxon>Bacillati</taxon>
        <taxon>Actinomycetota</taxon>
        <taxon>Actinomycetes</taxon>
        <taxon>Kitasatosporales</taxon>
        <taxon>Streptomycetaceae</taxon>
        <taxon>Streptacidiphilus</taxon>
    </lineage>
</organism>
<dbReference type="Proteomes" id="UP001596174">
    <property type="component" value="Unassembled WGS sequence"/>
</dbReference>
<gene>
    <name evidence="2" type="ORF">ACFP3V_29185</name>
</gene>
<keyword evidence="3" id="KW-1185">Reference proteome</keyword>
<feature type="region of interest" description="Disordered" evidence="1">
    <location>
        <begin position="109"/>
        <end position="153"/>
    </location>
</feature>
<proteinExistence type="predicted"/>
<feature type="compositionally biased region" description="Basic and acidic residues" evidence="1">
    <location>
        <begin position="109"/>
        <end position="118"/>
    </location>
</feature>
<evidence type="ECO:0000313" key="3">
    <source>
        <dbReference type="Proteomes" id="UP001596174"/>
    </source>
</evidence>
<sequence>MNASEPFIQDILVRSALDGLADLLDHDPEYAPDGAELHNLLTLAVRIVHHAATGRTPDPVTAEWLAREAAVRLLATSGRPLIGSTDPRLPALLDEVATAPITTVIRLLRDAAHHDQPRPRTTTARPTPTSAQRRTDRTLLTAPPRPRRSASPCPCACTRPCGCGHAGCTAR</sequence>
<reference evidence="3" key="1">
    <citation type="journal article" date="2019" name="Int. J. Syst. Evol. Microbiol.">
        <title>The Global Catalogue of Microorganisms (GCM) 10K type strain sequencing project: providing services to taxonomists for standard genome sequencing and annotation.</title>
        <authorList>
            <consortium name="The Broad Institute Genomics Platform"/>
            <consortium name="The Broad Institute Genome Sequencing Center for Infectious Disease"/>
            <person name="Wu L."/>
            <person name="Ma J."/>
        </authorList>
    </citation>
    <scope>NUCLEOTIDE SEQUENCE [LARGE SCALE GENOMIC DNA]</scope>
    <source>
        <strain evidence="3">JCM 4816</strain>
    </source>
</reference>